<dbReference type="RefSeq" id="WP_132419260.1">
    <property type="nucleotide sequence ID" value="NZ_SKFG01000018.1"/>
</dbReference>
<evidence type="ECO:0000256" key="12">
    <source>
        <dbReference type="ARBA" id="ARBA00023136"/>
    </source>
</evidence>
<feature type="transmembrane region" description="Helical" evidence="19">
    <location>
        <begin position="137"/>
        <end position="159"/>
    </location>
</feature>
<feature type="binding site" evidence="17">
    <location>
        <begin position="82"/>
        <end position="84"/>
    </location>
    <ligand>
        <name>ATP</name>
        <dbReference type="ChEBI" id="CHEBI:30616"/>
    </ligand>
</feature>
<evidence type="ECO:0000256" key="10">
    <source>
        <dbReference type="ARBA" id="ARBA00022989"/>
    </source>
</evidence>
<feature type="transmembrane region" description="Helical" evidence="19">
    <location>
        <begin position="171"/>
        <end position="187"/>
    </location>
</feature>
<comment type="similarity">
    <text evidence="2">Belongs to the bacterial diacylglycerol kinase family.</text>
</comment>
<feature type="transmembrane region" description="Helical" evidence="19">
    <location>
        <begin position="53"/>
        <end position="72"/>
    </location>
</feature>
<dbReference type="OrthoDB" id="9789934at2"/>
<dbReference type="InterPro" id="IPR036945">
    <property type="entry name" value="DAGK_sf"/>
</dbReference>
<comment type="subcellular location">
    <subcellularLocation>
        <location evidence="1">Cell membrane</location>
        <topology evidence="1">Multi-pass membrane protein</topology>
    </subcellularLocation>
</comment>
<dbReference type="GO" id="GO:0005524">
    <property type="term" value="F:ATP binding"/>
    <property type="evidence" value="ECO:0007669"/>
    <property type="project" value="UniProtKB-KW"/>
</dbReference>
<keyword evidence="10 19" id="KW-1133">Transmembrane helix</keyword>
<keyword evidence="7 17" id="KW-0547">Nucleotide-binding</keyword>
<organism evidence="20 21">
    <name type="scientific">Paenibacillus albiflavus</name>
    <dbReference type="NCBI Taxonomy" id="2545760"/>
    <lineage>
        <taxon>Bacteria</taxon>
        <taxon>Bacillati</taxon>
        <taxon>Bacillota</taxon>
        <taxon>Bacilli</taxon>
        <taxon>Bacillales</taxon>
        <taxon>Paenibacillaceae</taxon>
        <taxon>Paenibacillus</taxon>
    </lineage>
</organism>
<feature type="binding site" evidence="17">
    <location>
        <position position="25"/>
    </location>
    <ligand>
        <name>ATP</name>
        <dbReference type="ChEBI" id="CHEBI:30616"/>
    </ligand>
</feature>
<dbReference type="AlphaFoldDB" id="A0A4R4EBQ8"/>
<feature type="binding site" evidence="17">
    <location>
        <position position="73"/>
    </location>
    <ligand>
        <name>ATP</name>
        <dbReference type="ChEBI" id="CHEBI:30616"/>
    </ligand>
</feature>
<keyword evidence="11" id="KW-0443">Lipid metabolism</keyword>
<evidence type="ECO:0000256" key="16">
    <source>
        <dbReference type="PIRSR" id="PIRSR600829-2"/>
    </source>
</evidence>
<feature type="binding site" evidence="16">
    <location>
        <position position="95"/>
    </location>
    <ligand>
        <name>substrate</name>
    </ligand>
</feature>
<dbReference type="PANTHER" id="PTHR34299">
    <property type="entry name" value="DIACYLGLYCEROL KINASE"/>
    <property type="match status" value="1"/>
</dbReference>
<evidence type="ECO:0000313" key="21">
    <source>
        <dbReference type="Proteomes" id="UP000295418"/>
    </source>
</evidence>
<feature type="binding site" evidence="16">
    <location>
        <position position="66"/>
    </location>
    <ligand>
        <name>substrate</name>
    </ligand>
</feature>
<dbReference type="GO" id="GO:0005886">
    <property type="term" value="C:plasma membrane"/>
    <property type="evidence" value="ECO:0007669"/>
    <property type="project" value="UniProtKB-SubCell"/>
</dbReference>
<feature type="binding site" evidence="17">
    <location>
        <begin position="91"/>
        <end position="92"/>
    </location>
    <ligand>
        <name>ATP</name>
        <dbReference type="ChEBI" id="CHEBI:30616"/>
    </ligand>
</feature>
<dbReference type="Gene3D" id="1.10.287.3610">
    <property type="match status" value="1"/>
</dbReference>
<dbReference type="InterPro" id="IPR000829">
    <property type="entry name" value="DAGK"/>
</dbReference>
<feature type="active site" description="Proton acceptor" evidence="15">
    <location>
        <position position="66"/>
    </location>
</feature>
<comment type="caution">
    <text evidence="20">The sequence shown here is derived from an EMBL/GenBank/DDBJ whole genome shotgun (WGS) entry which is preliminary data.</text>
</comment>
<evidence type="ECO:0000256" key="18">
    <source>
        <dbReference type="PIRSR" id="PIRSR600829-4"/>
    </source>
</evidence>
<keyword evidence="3" id="KW-1003">Cell membrane</keyword>
<evidence type="ECO:0000256" key="19">
    <source>
        <dbReference type="SAM" id="Phobius"/>
    </source>
</evidence>
<feature type="transmembrane region" description="Helical" evidence="19">
    <location>
        <begin position="193"/>
        <end position="210"/>
    </location>
</feature>
<evidence type="ECO:0000256" key="15">
    <source>
        <dbReference type="PIRSR" id="PIRSR600829-1"/>
    </source>
</evidence>
<keyword evidence="9 17" id="KW-0067">ATP-binding</keyword>
<keyword evidence="14" id="KW-1208">Phospholipid metabolism</keyword>
<keyword evidence="8 20" id="KW-0418">Kinase</keyword>
<gene>
    <name evidence="20" type="ORF">E0485_16960</name>
</gene>
<evidence type="ECO:0000256" key="4">
    <source>
        <dbReference type="ARBA" id="ARBA00022516"/>
    </source>
</evidence>
<evidence type="ECO:0000256" key="6">
    <source>
        <dbReference type="ARBA" id="ARBA00022692"/>
    </source>
</evidence>
<dbReference type="Pfam" id="PF01219">
    <property type="entry name" value="DAGK_prokar"/>
    <property type="match status" value="1"/>
</dbReference>
<keyword evidence="12 19" id="KW-0472">Membrane</keyword>
<evidence type="ECO:0000256" key="17">
    <source>
        <dbReference type="PIRSR" id="PIRSR600829-3"/>
    </source>
</evidence>
<keyword evidence="4" id="KW-0444">Lipid biosynthesis</keyword>
<evidence type="ECO:0000256" key="14">
    <source>
        <dbReference type="ARBA" id="ARBA00023264"/>
    </source>
</evidence>
<dbReference type="CDD" id="cd14265">
    <property type="entry name" value="UDPK_IM_like"/>
    <property type="match status" value="1"/>
</dbReference>
<evidence type="ECO:0000256" key="11">
    <source>
        <dbReference type="ARBA" id="ARBA00023098"/>
    </source>
</evidence>
<keyword evidence="21" id="KW-1185">Reference proteome</keyword>
<feature type="transmembrane region" description="Helical" evidence="19">
    <location>
        <begin position="217"/>
        <end position="236"/>
    </location>
</feature>
<evidence type="ECO:0000256" key="2">
    <source>
        <dbReference type="ARBA" id="ARBA00005967"/>
    </source>
</evidence>
<dbReference type="GO" id="GO:0046872">
    <property type="term" value="F:metal ion binding"/>
    <property type="evidence" value="ECO:0007669"/>
    <property type="project" value="UniProtKB-KW"/>
</dbReference>
<dbReference type="GO" id="GO:0016301">
    <property type="term" value="F:kinase activity"/>
    <property type="evidence" value="ECO:0007669"/>
    <property type="project" value="UniProtKB-KW"/>
</dbReference>
<feature type="transmembrane region" description="Helical" evidence="19">
    <location>
        <begin position="93"/>
        <end position="117"/>
    </location>
</feature>
<feature type="binding site" evidence="18">
    <location>
        <position position="73"/>
    </location>
    <ligand>
        <name>a divalent metal cation</name>
        <dbReference type="ChEBI" id="CHEBI:60240"/>
    </ligand>
</feature>
<keyword evidence="6 19" id="KW-0812">Transmembrane</keyword>
<keyword evidence="18" id="KW-0479">Metal-binding</keyword>
<evidence type="ECO:0000256" key="13">
    <source>
        <dbReference type="ARBA" id="ARBA00023209"/>
    </source>
</evidence>
<protein>
    <submittedName>
        <fullName evidence="20">Diacylglycerol kinase family protein</fullName>
    </submittedName>
</protein>
<feature type="binding site" evidence="18">
    <location>
        <position position="25"/>
    </location>
    <ligand>
        <name>a divalent metal cation</name>
        <dbReference type="ChEBI" id="CHEBI:60240"/>
    </ligand>
</feature>
<accession>A0A4R4EBQ8</accession>
<comment type="cofactor">
    <cofactor evidence="18">
        <name>Mg(2+)</name>
        <dbReference type="ChEBI" id="CHEBI:18420"/>
    </cofactor>
    <text evidence="18">Mn(2+), Zn(2+), Cd(2+) and Co(2+) support activity to lesser extents.</text>
</comment>
<dbReference type="InterPro" id="IPR033717">
    <property type="entry name" value="UDPK"/>
</dbReference>
<evidence type="ECO:0000256" key="1">
    <source>
        <dbReference type="ARBA" id="ARBA00004651"/>
    </source>
</evidence>
<keyword evidence="5" id="KW-0808">Transferase</keyword>
<proteinExistence type="inferred from homology"/>
<reference evidence="20 21" key="1">
    <citation type="submission" date="2019-03" db="EMBL/GenBank/DDBJ databases">
        <authorList>
            <person name="Kim M.K.M."/>
        </authorList>
    </citation>
    <scope>NUCLEOTIDE SEQUENCE [LARGE SCALE GENOMIC DNA]</scope>
    <source>
        <strain evidence="20 21">18JY21-1</strain>
    </source>
</reference>
<dbReference type="Proteomes" id="UP000295418">
    <property type="component" value="Unassembled WGS sequence"/>
</dbReference>
<evidence type="ECO:0000313" key="20">
    <source>
        <dbReference type="EMBL" id="TCZ75581.1"/>
    </source>
</evidence>
<name>A0A4R4EBQ8_9BACL</name>
<dbReference type="GO" id="GO:0008654">
    <property type="term" value="P:phospholipid biosynthetic process"/>
    <property type="evidence" value="ECO:0007669"/>
    <property type="project" value="UniProtKB-KW"/>
</dbReference>
<dbReference type="PANTHER" id="PTHR34299:SF1">
    <property type="entry name" value="DIACYLGLYCEROL KINASE"/>
    <property type="match status" value="1"/>
</dbReference>
<evidence type="ECO:0000256" key="7">
    <source>
        <dbReference type="ARBA" id="ARBA00022741"/>
    </source>
</evidence>
<sequence>MIKRNTWLDSFINAHEGIVQTVASERNLRIHVGIAELVTFLALFFRLPIGSCVMLWIPIGIVITAELLNTGIEKAVDLVTEEFHPLAKIAKDAASGAVLVSAGFAVLIGIAVFYKPVIDFLFHGIRPAEIPDPAMPISYPMLALILVFNFLVGTSLNALSLVNQSKLRFNPVMYLCTSGAMVLALTLDDRRGIIFGYILITIIFIALTSLKKVRTMSLILGSLLGSVLSALIVLGLEWI</sequence>
<keyword evidence="13" id="KW-0594">Phospholipid biosynthesis</keyword>
<evidence type="ECO:0000256" key="5">
    <source>
        <dbReference type="ARBA" id="ARBA00022679"/>
    </source>
</evidence>
<evidence type="ECO:0000256" key="8">
    <source>
        <dbReference type="ARBA" id="ARBA00022777"/>
    </source>
</evidence>
<keyword evidence="18" id="KW-0460">Magnesium</keyword>
<evidence type="ECO:0000256" key="9">
    <source>
        <dbReference type="ARBA" id="ARBA00022840"/>
    </source>
</evidence>
<dbReference type="EMBL" id="SKFG01000018">
    <property type="protein sequence ID" value="TCZ75581.1"/>
    <property type="molecule type" value="Genomic_DNA"/>
</dbReference>
<evidence type="ECO:0000256" key="3">
    <source>
        <dbReference type="ARBA" id="ARBA00022475"/>
    </source>
</evidence>
<feature type="transmembrane region" description="Helical" evidence="19">
    <location>
        <begin position="28"/>
        <end position="47"/>
    </location>
</feature>